<dbReference type="InterPro" id="IPR036291">
    <property type="entry name" value="NAD(P)-bd_dom_sf"/>
</dbReference>
<sequence>MKIAVTGTSGQVVTSLVEAAAAMPDIQLVPVGRPDLDLANPTSVRQAILDVKPDIVVSAAACTMVDRVEDERNLAYTINVVGAAAVAEVAATLHVPIIHLSSNYVFSGDEPYPYDEEDEAEPKTVYGYTKLRGERAVASVNPRHIILRTSGLYSPFGHNFVRTMLRIAAERQRIAVVSDQWGNPTSALDLADAILLVATHPTRHHTGIFHVAGTGETSWSGFARYIFEVSRTHGGPFAEVQEVASADYRTRAKRPSNSCLSTDKFDRIFGWRAPIWQSSVVPVVRRIINADYPRFRPKARGKRKA</sequence>
<comment type="function">
    <text evidence="6">Catalyzes the reduction of dTDP-6-deoxy-L-lyxo-4-hexulose to yield dTDP-L-rhamnose.</text>
</comment>
<dbReference type="Proteomes" id="UP000585507">
    <property type="component" value="Unassembled WGS sequence"/>
</dbReference>
<reference evidence="8 9" key="1">
    <citation type="submission" date="2020-08" db="EMBL/GenBank/DDBJ databases">
        <title>Genomic Encyclopedia of Type Strains, Phase IV (KMG-V): Genome sequencing to study the core and pangenomes of soil and plant-associated prokaryotes.</title>
        <authorList>
            <person name="Whitman W."/>
        </authorList>
    </citation>
    <scope>NUCLEOTIDE SEQUENCE [LARGE SCALE GENOMIC DNA]</scope>
    <source>
        <strain evidence="8 9">SEMIA 4084</strain>
    </source>
</reference>
<dbReference type="UniPathway" id="UPA00124"/>
<keyword evidence="6 8" id="KW-0560">Oxidoreductase</keyword>
<dbReference type="Gene3D" id="3.90.25.10">
    <property type="entry name" value="UDP-galactose 4-epimerase, domain 1"/>
    <property type="match status" value="1"/>
</dbReference>
<evidence type="ECO:0000313" key="9">
    <source>
        <dbReference type="Proteomes" id="UP000585507"/>
    </source>
</evidence>
<evidence type="ECO:0000256" key="2">
    <source>
        <dbReference type="ARBA" id="ARBA00010944"/>
    </source>
</evidence>
<keyword evidence="6" id="KW-0521">NADP</keyword>
<comment type="cofactor">
    <cofactor evidence="6">
        <name>Mg(2+)</name>
        <dbReference type="ChEBI" id="CHEBI:18420"/>
    </cofactor>
    <text evidence="6">Binds 1 Mg(2+) ion per monomer.</text>
</comment>
<dbReference type="InterPro" id="IPR005913">
    <property type="entry name" value="dTDP_dehydrorham_reduct"/>
</dbReference>
<gene>
    <name evidence="8" type="ORF">GGD55_004659</name>
</gene>
<keyword evidence="9" id="KW-1185">Reference proteome</keyword>
<evidence type="ECO:0000256" key="6">
    <source>
        <dbReference type="RuleBase" id="RU364082"/>
    </source>
</evidence>
<dbReference type="AlphaFoldDB" id="A0A7W8UEV4"/>
<name>A0A7W8UEV4_9HYPH</name>
<evidence type="ECO:0000256" key="1">
    <source>
        <dbReference type="ARBA" id="ARBA00004781"/>
    </source>
</evidence>
<protein>
    <recommendedName>
        <fullName evidence="4 6">dTDP-4-dehydrorhamnose reductase</fullName>
        <ecNumber evidence="3 6">1.1.1.133</ecNumber>
    </recommendedName>
</protein>
<accession>A0A7W8UEV4</accession>
<dbReference type="Gene3D" id="3.40.50.720">
    <property type="entry name" value="NAD(P)-binding Rossmann-like Domain"/>
    <property type="match status" value="1"/>
</dbReference>
<organism evidence="8 9">
    <name type="scientific">Rhizobium giardinii</name>
    <dbReference type="NCBI Taxonomy" id="56731"/>
    <lineage>
        <taxon>Bacteria</taxon>
        <taxon>Pseudomonadati</taxon>
        <taxon>Pseudomonadota</taxon>
        <taxon>Alphaproteobacteria</taxon>
        <taxon>Hyphomicrobiales</taxon>
        <taxon>Rhizobiaceae</taxon>
        <taxon>Rhizobium/Agrobacterium group</taxon>
        <taxon>Rhizobium</taxon>
    </lineage>
</organism>
<dbReference type="InterPro" id="IPR029903">
    <property type="entry name" value="RmlD-like-bd"/>
</dbReference>
<dbReference type="EMBL" id="JACHBK010000011">
    <property type="protein sequence ID" value="MBB5537938.1"/>
    <property type="molecule type" value="Genomic_DNA"/>
</dbReference>
<comment type="catalytic activity">
    <reaction evidence="5 6">
        <text>dTDP-beta-L-rhamnose + NADP(+) = dTDP-4-dehydro-beta-L-rhamnose + NADPH + H(+)</text>
        <dbReference type="Rhea" id="RHEA:21796"/>
        <dbReference type="ChEBI" id="CHEBI:15378"/>
        <dbReference type="ChEBI" id="CHEBI:57510"/>
        <dbReference type="ChEBI" id="CHEBI:57783"/>
        <dbReference type="ChEBI" id="CHEBI:58349"/>
        <dbReference type="ChEBI" id="CHEBI:62830"/>
        <dbReference type="EC" id="1.1.1.133"/>
    </reaction>
</comment>
<dbReference type="PANTHER" id="PTHR10491">
    <property type="entry name" value="DTDP-4-DEHYDRORHAMNOSE REDUCTASE"/>
    <property type="match status" value="1"/>
</dbReference>
<dbReference type="PANTHER" id="PTHR10491:SF4">
    <property type="entry name" value="METHIONINE ADENOSYLTRANSFERASE 2 SUBUNIT BETA"/>
    <property type="match status" value="1"/>
</dbReference>
<dbReference type="GO" id="GO:0019305">
    <property type="term" value="P:dTDP-rhamnose biosynthetic process"/>
    <property type="evidence" value="ECO:0007669"/>
    <property type="project" value="UniProtKB-UniPathway"/>
</dbReference>
<dbReference type="GO" id="GO:0008831">
    <property type="term" value="F:dTDP-4-dehydrorhamnose reductase activity"/>
    <property type="evidence" value="ECO:0007669"/>
    <property type="project" value="UniProtKB-EC"/>
</dbReference>
<evidence type="ECO:0000259" key="7">
    <source>
        <dbReference type="Pfam" id="PF04321"/>
    </source>
</evidence>
<dbReference type="NCBIfam" id="TIGR01214">
    <property type="entry name" value="rmlD"/>
    <property type="match status" value="1"/>
</dbReference>
<dbReference type="EC" id="1.1.1.133" evidence="3 6"/>
<feature type="domain" description="RmlD-like substrate binding" evidence="7">
    <location>
        <begin position="1"/>
        <end position="286"/>
    </location>
</feature>
<proteinExistence type="inferred from homology"/>
<dbReference type="Pfam" id="PF04321">
    <property type="entry name" value="RmlD_sub_bind"/>
    <property type="match status" value="1"/>
</dbReference>
<evidence type="ECO:0000256" key="3">
    <source>
        <dbReference type="ARBA" id="ARBA00012929"/>
    </source>
</evidence>
<comment type="pathway">
    <text evidence="1 6">Carbohydrate biosynthesis; dTDP-L-rhamnose biosynthesis.</text>
</comment>
<dbReference type="CDD" id="cd05254">
    <property type="entry name" value="dTDP_HR_like_SDR_e"/>
    <property type="match status" value="1"/>
</dbReference>
<evidence type="ECO:0000313" key="8">
    <source>
        <dbReference type="EMBL" id="MBB5537938.1"/>
    </source>
</evidence>
<dbReference type="SUPFAM" id="SSF51735">
    <property type="entry name" value="NAD(P)-binding Rossmann-fold domains"/>
    <property type="match status" value="1"/>
</dbReference>
<evidence type="ECO:0000256" key="5">
    <source>
        <dbReference type="ARBA" id="ARBA00048200"/>
    </source>
</evidence>
<comment type="caution">
    <text evidence="8">The sequence shown here is derived from an EMBL/GenBank/DDBJ whole genome shotgun (WGS) entry which is preliminary data.</text>
</comment>
<comment type="similarity">
    <text evidence="2 6">Belongs to the dTDP-4-dehydrorhamnose reductase family.</text>
</comment>
<evidence type="ECO:0000256" key="4">
    <source>
        <dbReference type="ARBA" id="ARBA00017099"/>
    </source>
</evidence>
<dbReference type="RefSeq" id="WP_018329790.1">
    <property type="nucleotide sequence ID" value="NZ_JACHBK010000011.1"/>
</dbReference>